<dbReference type="AlphaFoldDB" id="A0AAE3T6Z3"/>
<dbReference type="EMBL" id="JARGYC010000005">
    <property type="protein sequence ID" value="MDF0599782.1"/>
    <property type="molecule type" value="Genomic_DNA"/>
</dbReference>
<feature type="signal peptide" evidence="1">
    <location>
        <begin position="1"/>
        <end position="19"/>
    </location>
</feature>
<proteinExistence type="predicted"/>
<dbReference type="PANTHER" id="PTHR38342">
    <property type="entry name" value="SLR5037 PROTEIN"/>
    <property type="match status" value="1"/>
</dbReference>
<evidence type="ECO:0000256" key="1">
    <source>
        <dbReference type="SAM" id="SignalP"/>
    </source>
</evidence>
<evidence type="ECO:0000313" key="4">
    <source>
        <dbReference type="Proteomes" id="UP001220964"/>
    </source>
</evidence>
<feature type="domain" description="DUF302" evidence="2">
    <location>
        <begin position="53"/>
        <end position="114"/>
    </location>
</feature>
<dbReference type="Gene3D" id="3.30.310.70">
    <property type="entry name" value="TT1751-like domain"/>
    <property type="match status" value="1"/>
</dbReference>
<evidence type="ECO:0000259" key="2">
    <source>
        <dbReference type="Pfam" id="PF03625"/>
    </source>
</evidence>
<keyword evidence="1" id="KW-0732">Signal</keyword>
<dbReference type="Pfam" id="PF03625">
    <property type="entry name" value="DUF302"/>
    <property type="match status" value="1"/>
</dbReference>
<gene>
    <name evidence="3" type="ORF">P1J78_03455</name>
</gene>
<keyword evidence="4" id="KW-1185">Reference proteome</keyword>
<dbReference type="Proteomes" id="UP001220964">
    <property type="component" value="Unassembled WGS sequence"/>
</dbReference>
<accession>A0AAE3T6Z3</accession>
<protein>
    <submittedName>
        <fullName evidence="3">DUF302 domain-containing protein</fullName>
    </submittedName>
</protein>
<dbReference type="InterPro" id="IPR005180">
    <property type="entry name" value="DUF302"/>
</dbReference>
<organism evidence="3 4">
    <name type="scientific">Psychromarinibacter sediminicola</name>
    <dbReference type="NCBI Taxonomy" id="3033385"/>
    <lineage>
        <taxon>Bacteria</taxon>
        <taxon>Pseudomonadati</taxon>
        <taxon>Pseudomonadota</taxon>
        <taxon>Alphaproteobacteria</taxon>
        <taxon>Rhodobacterales</taxon>
        <taxon>Paracoccaceae</taxon>
        <taxon>Psychromarinibacter</taxon>
    </lineage>
</organism>
<sequence length="147" mass="14856">MRLIVAGLMVLALTGAARAAEIVRVAASGSVPEVANRLVVAVEDAGALVFARVDHAGGAATVGMELQPMELVVFGNPRLGTPAIREAPMAGLVLPLRVLVYTDGDGTWLAYQDPGEMIAEVGGAADAASVAPIRKALEKITATAAGG</sequence>
<feature type="chain" id="PRO_5042174620" evidence="1">
    <location>
        <begin position="20"/>
        <end position="147"/>
    </location>
</feature>
<dbReference type="SUPFAM" id="SSF103247">
    <property type="entry name" value="TT1751-like"/>
    <property type="match status" value="1"/>
</dbReference>
<name>A0AAE3T6Z3_9RHOB</name>
<evidence type="ECO:0000313" key="3">
    <source>
        <dbReference type="EMBL" id="MDF0599782.1"/>
    </source>
</evidence>
<reference evidence="3" key="1">
    <citation type="submission" date="2023-03" db="EMBL/GenBank/DDBJ databases">
        <title>Multiphase analysis and comparison of six strains from genera Psychromarinibacter, Lutimaribacter, and Maritimibacter, including a novel species: Psychromarinibacter sediminicola sp. nov.</title>
        <authorList>
            <person name="Wang Y.-H."/>
            <person name="Ye M.-Q."/>
            <person name="Du Z.-J."/>
        </authorList>
    </citation>
    <scope>NUCLEOTIDE SEQUENCE</scope>
    <source>
        <strain evidence="3">C21-152</strain>
    </source>
</reference>
<comment type="caution">
    <text evidence="3">The sequence shown here is derived from an EMBL/GenBank/DDBJ whole genome shotgun (WGS) entry which is preliminary data.</text>
</comment>
<dbReference type="InterPro" id="IPR035923">
    <property type="entry name" value="TT1751-like_sf"/>
</dbReference>
<dbReference type="CDD" id="cd14797">
    <property type="entry name" value="DUF302"/>
    <property type="match status" value="1"/>
</dbReference>
<dbReference type="PANTHER" id="PTHR38342:SF2">
    <property type="entry name" value="INNER MEMBRANE OR EXPORTED"/>
    <property type="match status" value="1"/>
</dbReference>
<dbReference type="RefSeq" id="WP_275565928.1">
    <property type="nucleotide sequence ID" value="NZ_JARGYC010000005.1"/>
</dbReference>